<dbReference type="PANTHER" id="PTHR30038">
    <property type="entry name" value="ALDEHYDE FERREDOXIN OXIDOREDUCTASE"/>
    <property type="match status" value="1"/>
</dbReference>
<evidence type="ECO:0000313" key="2">
    <source>
        <dbReference type="EMBL" id="MPM97854.1"/>
    </source>
</evidence>
<sequence>MNPLSEENKDWVKPLEELSMSTNLLGVCLFASITLAIKGKRWAELFSNATGLSYTYADLFKVSERVINLERLFNIREGFTRKDDYLPERFSQESAEEGPGKGQVVDQERLLDLIYTVKGWDKQGIPTKEKLKELDLTDIAQKM</sequence>
<dbReference type="PANTHER" id="PTHR30038:SF0">
    <property type="entry name" value="TUNGSTEN-CONTAINING ALDEHYDE FERREDOXIN OXIDOREDUCTASE"/>
    <property type="match status" value="1"/>
</dbReference>
<dbReference type="InterPro" id="IPR001203">
    <property type="entry name" value="OxRdtase_Ald_Fedxn_C"/>
</dbReference>
<evidence type="ECO:0000259" key="1">
    <source>
        <dbReference type="Pfam" id="PF01314"/>
    </source>
</evidence>
<dbReference type="Pfam" id="PF01314">
    <property type="entry name" value="AFOR_C"/>
    <property type="match status" value="1"/>
</dbReference>
<dbReference type="Gene3D" id="1.10.599.10">
    <property type="entry name" value="Aldehyde Ferredoxin Oxidoreductase Protein, subunit A, domain 3"/>
    <property type="match status" value="1"/>
</dbReference>
<organism evidence="2">
    <name type="scientific">bioreactor metagenome</name>
    <dbReference type="NCBI Taxonomy" id="1076179"/>
    <lineage>
        <taxon>unclassified sequences</taxon>
        <taxon>metagenomes</taxon>
        <taxon>ecological metagenomes</taxon>
    </lineage>
</organism>
<dbReference type="EMBL" id="VSSQ01044068">
    <property type="protein sequence ID" value="MPM97854.1"/>
    <property type="molecule type" value="Genomic_DNA"/>
</dbReference>
<dbReference type="GO" id="GO:0009055">
    <property type="term" value="F:electron transfer activity"/>
    <property type="evidence" value="ECO:0007669"/>
    <property type="project" value="InterPro"/>
</dbReference>
<reference evidence="2" key="1">
    <citation type="submission" date="2019-08" db="EMBL/GenBank/DDBJ databases">
        <authorList>
            <person name="Kucharzyk K."/>
            <person name="Murdoch R.W."/>
            <person name="Higgins S."/>
            <person name="Loffler F."/>
        </authorList>
    </citation>
    <scope>NUCLEOTIDE SEQUENCE</scope>
</reference>
<proteinExistence type="predicted"/>
<feature type="domain" description="Aldehyde ferredoxin oxidoreductase C-terminal" evidence="1">
    <location>
        <begin position="6"/>
        <end position="136"/>
    </location>
</feature>
<dbReference type="GO" id="GO:0016625">
    <property type="term" value="F:oxidoreductase activity, acting on the aldehyde or oxo group of donors, iron-sulfur protein as acceptor"/>
    <property type="evidence" value="ECO:0007669"/>
    <property type="project" value="InterPro"/>
</dbReference>
<comment type="caution">
    <text evidence="2">The sequence shown here is derived from an EMBL/GenBank/DDBJ whole genome shotgun (WGS) entry which is preliminary data.</text>
</comment>
<accession>A0A645E7H8</accession>
<dbReference type="InterPro" id="IPR051919">
    <property type="entry name" value="W-dependent_AOR"/>
</dbReference>
<name>A0A645E7H8_9ZZZZ</name>
<dbReference type="AlphaFoldDB" id="A0A645E7H8"/>
<dbReference type="SUPFAM" id="SSF48310">
    <property type="entry name" value="Aldehyde ferredoxin oxidoreductase, C-terminal domains"/>
    <property type="match status" value="1"/>
</dbReference>
<dbReference type="InterPro" id="IPR013985">
    <property type="entry name" value="Ald_Fedxn_OxRdtase_dom3"/>
</dbReference>
<protein>
    <recommendedName>
        <fullName evidence="1">Aldehyde ferredoxin oxidoreductase C-terminal domain-containing protein</fullName>
    </recommendedName>
</protein>
<dbReference type="InterPro" id="IPR036021">
    <property type="entry name" value="Tungsten_al_ferr_oxy-like_C"/>
</dbReference>
<dbReference type="GO" id="GO:0051536">
    <property type="term" value="F:iron-sulfur cluster binding"/>
    <property type="evidence" value="ECO:0007669"/>
    <property type="project" value="InterPro"/>
</dbReference>
<gene>
    <name evidence="2" type="ORF">SDC9_145034</name>
</gene>